<feature type="region of interest" description="Disordered" evidence="1">
    <location>
        <begin position="468"/>
        <end position="514"/>
    </location>
</feature>
<proteinExistence type="predicted"/>
<feature type="region of interest" description="Disordered" evidence="1">
    <location>
        <begin position="191"/>
        <end position="221"/>
    </location>
</feature>
<organism evidence="2 3">
    <name type="scientific">Ridgeia piscesae</name>
    <name type="common">Tubeworm</name>
    <dbReference type="NCBI Taxonomy" id="27915"/>
    <lineage>
        <taxon>Eukaryota</taxon>
        <taxon>Metazoa</taxon>
        <taxon>Spiralia</taxon>
        <taxon>Lophotrochozoa</taxon>
        <taxon>Annelida</taxon>
        <taxon>Polychaeta</taxon>
        <taxon>Sedentaria</taxon>
        <taxon>Canalipalpata</taxon>
        <taxon>Sabellida</taxon>
        <taxon>Siboglinidae</taxon>
        <taxon>Ridgeia</taxon>
    </lineage>
</organism>
<sequence length="532" mass="57366">MRPGRPPGAGSVSRRRRPNARDGGGSADVCVYLQVLSVYGGSVSSTGDQLFRRPRKYTSSFCLRGISFVYGGSVSSTGDQLFSKGCAGKTGRTGAAVGCDAARPAARRRVGEPAASAERERRGRQRRCLRLLTLQFFLSTGDQFRLRGISCFADQENTQVHFVYGGSVSSTGDQLFSKGCAGKTGRTGAAVGCDAARRPPGAGSSEPAASAEREDGGGRPTFATTSTYYEGISCVYGDQLFRRPRKYTRKTGRNGAAVGCDAARPAARRRVGEPAASAERERRGRQRRCLRLLTYKFFLSTGDQFRLRGISFVYGGSHKLPGRQEKRAGTARPSGAMRPGWPPGAGSVSRRRRPNARDGGGSADVCVYLLTSSFCLRGISFVYGGSVVSPTKKIHNFVYGGSVSSTGDQFRLRGISLQTVEKYGKIRKFLFSPCLASDGCRILAARIRVRRGTRYGMGLRRRSVGGGALLNERSRGTSRTRESRYRPDGLASSASGRRIRTACGKTAERSSSTSWRACESVRGFEGRRPPAD</sequence>
<dbReference type="EMBL" id="JAODUO010009103">
    <property type="protein sequence ID" value="KAK2138025.1"/>
    <property type="molecule type" value="Genomic_DNA"/>
</dbReference>
<name>A0AAD9MK58_RIDPI</name>
<gene>
    <name evidence="2" type="ORF">NP493_9120g00000</name>
</gene>
<keyword evidence="3" id="KW-1185">Reference proteome</keyword>
<feature type="region of interest" description="Disordered" evidence="1">
    <location>
        <begin position="321"/>
        <end position="360"/>
    </location>
</feature>
<feature type="region of interest" description="Disordered" evidence="1">
    <location>
        <begin position="1"/>
        <end position="24"/>
    </location>
</feature>
<accession>A0AAD9MK58</accession>
<feature type="region of interest" description="Disordered" evidence="1">
    <location>
        <begin position="251"/>
        <end position="283"/>
    </location>
</feature>
<evidence type="ECO:0000256" key="1">
    <source>
        <dbReference type="SAM" id="MobiDB-lite"/>
    </source>
</evidence>
<protein>
    <submittedName>
        <fullName evidence="2">Uncharacterized protein</fullName>
    </submittedName>
</protein>
<evidence type="ECO:0000313" key="2">
    <source>
        <dbReference type="EMBL" id="KAK2138025.1"/>
    </source>
</evidence>
<evidence type="ECO:0000313" key="3">
    <source>
        <dbReference type="Proteomes" id="UP001209878"/>
    </source>
</evidence>
<dbReference type="Proteomes" id="UP001209878">
    <property type="component" value="Unassembled WGS sequence"/>
</dbReference>
<feature type="compositionally biased region" description="Low complexity" evidence="1">
    <location>
        <begin position="198"/>
        <end position="210"/>
    </location>
</feature>
<reference evidence="2" key="1">
    <citation type="journal article" date="2023" name="Mol. Biol. Evol.">
        <title>Third-Generation Sequencing Reveals the Adaptive Role of the Epigenome in Three Deep-Sea Polychaetes.</title>
        <authorList>
            <person name="Perez M."/>
            <person name="Aroh O."/>
            <person name="Sun Y."/>
            <person name="Lan Y."/>
            <person name="Juniper S.K."/>
            <person name="Young C.R."/>
            <person name="Angers B."/>
            <person name="Qian P.Y."/>
        </authorList>
    </citation>
    <scope>NUCLEOTIDE SEQUENCE</scope>
    <source>
        <strain evidence="2">R07B-5</strain>
    </source>
</reference>
<comment type="caution">
    <text evidence="2">The sequence shown here is derived from an EMBL/GenBank/DDBJ whole genome shotgun (WGS) entry which is preliminary data.</text>
</comment>
<dbReference type="AlphaFoldDB" id="A0AAD9MK58"/>
<feature type="compositionally biased region" description="Basic and acidic residues" evidence="1">
    <location>
        <begin position="472"/>
        <end position="487"/>
    </location>
</feature>